<dbReference type="PANTHER" id="PTHR47331">
    <property type="entry name" value="PHD-TYPE DOMAIN-CONTAINING PROTEIN"/>
    <property type="match status" value="1"/>
</dbReference>
<comment type="caution">
    <text evidence="1">The sequence shown here is derived from an EMBL/GenBank/DDBJ whole genome shotgun (WGS) entry which is preliminary data.</text>
</comment>
<dbReference type="InterPro" id="IPR008042">
    <property type="entry name" value="Retrotrans_Pao"/>
</dbReference>
<gene>
    <name evidence="1" type="primary">AVEN_2057_1</name>
    <name evidence="1" type="ORF">NPIL_160651</name>
</gene>
<name>A0A8X6UPZ8_NEPPI</name>
<dbReference type="PANTHER" id="PTHR47331:SF1">
    <property type="entry name" value="GAG-LIKE PROTEIN"/>
    <property type="match status" value="1"/>
</dbReference>
<proteinExistence type="predicted"/>
<evidence type="ECO:0000313" key="1">
    <source>
        <dbReference type="EMBL" id="GFU46375.1"/>
    </source>
</evidence>
<keyword evidence="2" id="KW-1185">Reference proteome</keyword>
<dbReference type="EMBL" id="BMAW01086173">
    <property type="protein sequence ID" value="GFU46375.1"/>
    <property type="molecule type" value="Genomic_DNA"/>
</dbReference>
<dbReference type="Proteomes" id="UP000887013">
    <property type="component" value="Unassembled WGS sequence"/>
</dbReference>
<organism evidence="1 2">
    <name type="scientific">Nephila pilipes</name>
    <name type="common">Giant wood spider</name>
    <name type="synonym">Nephila maculata</name>
    <dbReference type="NCBI Taxonomy" id="299642"/>
    <lineage>
        <taxon>Eukaryota</taxon>
        <taxon>Metazoa</taxon>
        <taxon>Ecdysozoa</taxon>
        <taxon>Arthropoda</taxon>
        <taxon>Chelicerata</taxon>
        <taxon>Arachnida</taxon>
        <taxon>Araneae</taxon>
        <taxon>Araneomorphae</taxon>
        <taxon>Entelegynae</taxon>
        <taxon>Araneoidea</taxon>
        <taxon>Nephilidae</taxon>
        <taxon>Nephila</taxon>
    </lineage>
</organism>
<accession>A0A8X6UPZ8</accession>
<protein>
    <submittedName>
        <fullName evidence="1">Integrase catalytic domain-containing protein</fullName>
    </submittedName>
</protein>
<dbReference type="Pfam" id="PF05380">
    <property type="entry name" value="Peptidase_A17"/>
    <property type="match status" value="1"/>
</dbReference>
<evidence type="ECO:0000313" key="2">
    <source>
        <dbReference type="Proteomes" id="UP000887013"/>
    </source>
</evidence>
<reference evidence="1" key="1">
    <citation type="submission" date="2020-08" db="EMBL/GenBank/DDBJ databases">
        <title>Multicomponent nature underlies the extraordinary mechanical properties of spider dragline silk.</title>
        <authorList>
            <person name="Kono N."/>
            <person name="Nakamura H."/>
            <person name="Mori M."/>
            <person name="Yoshida Y."/>
            <person name="Ohtoshi R."/>
            <person name="Malay A.D."/>
            <person name="Moran D.A.P."/>
            <person name="Tomita M."/>
            <person name="Numata K."/>
            <person name="Arakawa K."/>
        </authorList>
    </citation>
    <scope>NUCLEOTIDE SEQUENCE</scope>
</reference>
<dbReference type="AlphaFoldDB" id="A0A8X6UPZ8"/>
<sequence>MYVDDWITGQDTQEEALLISLHAENIMKEAGMEMRKWISNDTTLMSQWAAKGFDTYPVDTSVSLGSNKTKVLGLAWQTLDDCLTLDTKGLLEFISTNKNTKRFMLQAIGKIFDPLGLISPFTIRMKCLIQELYKNKITWDKDLPPKIVERGLSADSLLSDEKWWNGPSFLQFDELSGTDSECPELNEEEYLPELKLKDSKEIVVLTLNLNQTIYDYLLTYSNRFLTIVRVLSFLFRFIFNCKDPGNKKEGPLTSEEMTEAEFFLIKQEQLMSFHTEMTAM</sequence>